<accession>A0ABN1ZBU1</accession>
<dbReference type="EMBL" id="BAAAJX010000005">
    <property type="protein sequence ID" value="GAA1492819.1"/>
    <property type="molecule type" value="Genomic_DNA"/>
</dbReference>
<evidence type="ECO:0000313" key="1">
    <source>
        <dbReference type="EMBL" id="GAA1492819.1"/>
    </source>
</evidence>
<dbReference type="Proteomes" id="UP001501742">
    <property type="component" value="Unassembled WGS sequence"/>
</dbReference>
<keyword evidence="2" id="KW-1185">Reference proteome</keyword>
<proteinExistence type="predicted"/>
<gene>
    <name evidence="1" type="ORF">GCM10009627_11650</name>
</gene>
<reference evidence="1 2" key="1">
    <citation type="journal article" date="2019" name="Int. J. Syst. Evol. Microbiol.">
        <title>The Global Catalogue of Microorganisms (GCM) 10K type strain sequencing project: providing services to taxonomists for standard genome sequencing and annotation.</title>
        <authorList>
            <consortium name="The Broad Institute Genomics Platform"/>
            <consortium name="The Broad Institute Genome Sequencing Center for Infectious Disease"/>
            <person name="Wu L."/>
            <person name="Ma J."/>
        </authorList>
    </citation>
    <scope>NUCLEOTIDE SEQUENCE [LARGE SCALE GENOMIC DNA]</scope>
    <source>
        <strain evidence="1 2">JCM 12140</strain>
    </source>
</reference>
<organism evidence="1 2">
    <name type="scientific">Curtobacterium herbarum</name>
    <dbReference type="NCBI Taxonomy" id="150122"/>
    <lineage>
        <taxon>Bacteria</taxon>
        <taxon>Bacillati</taxon>
        <taxon>Actinomycetota</taxon>
        <taxon>Actinomycetes</taxon>
        <taxon>Micrococcales</taxon>
        <taxon>Microbacteriaceae</taxon>
        <taxon>Curtobacterium</taxon>
    </lineage>
</organism>
<name>A0ABN1ZBU1_9MICO</name>
<evidence type="ECO:0000313" key="2">
    <source>
        <dbReference type="Proteomes" id="UP001501742"/>
    </source>
</evidence>
<protein>
    <recommendedName>
        <fullName evidence="3">Abi-like protein</fullName>
    </recommendedName>
</protein>
<evidence type="ECO:0008006" key="3">
    <source>
        <dbReference type="Google" id="ProtNLM"/>
    </source>
</evidence>
<sequence>MIPPPTYDEQRALIASLAPARLRRFRAAVGGADRAAVELALVDASLASHFHAVLRLVEVALREHLHRSLAAKFGPRWFENQRDAFDEDLLGQVETAIARVGVGAQPGQVVAQLMLGTWVAVLGRGGRKSDGTKASYSESFWEPALGVAFPGRTRREVHRLALRLNWARNRINHCEPIVFGFPQPGVGSEGRQLRRSPALILEDARTLTTAVSPELGRWARRWDAVDALLEDERAQAALDHIATDRHVTLER</sequence>
<comment type="caution">
    <text evidence="1">The sequence shown here is derived from an EMBL/GenBank/DDBJ whole genome shotgun (WGS) entry which is preliminary data.</text>
</comment>